<name>A0ABZ2L776_9BACT</name>
<dbReference type="PANTHER" id="PTHR37292:SF2">
    <property type="entry name" value="DUF262 DOMAIN-CONTAINING PROTEIN"/>
    <property type="match status" value="1"/>
</dbReference>
<dbReference type="Pfam" id="PF03235">
    <property type="entry name" value="GmrSD_N"/>
    <property type="match status" value="1"/>
</dbReference>
<dbReference type="EMBL" id="CP089983">
    <property type="protein sequence ID" value="WXB06632.1"/>
    <property type="molecule type" value="Genomic_DNA"/>
</dbReference>
<dbReference type="InterPro" id="IPR004919">
    <property type="entry name" value="GmrSD_N"/>
</dbReference>
<dbReference type="Proteomes" id="UP001374803">
    <property type="component" value="Chromosome"/>
</dbReference>
<dbReference type="PANTHER" id="PTHR37292">
    <property type="entry name" value="VNG6097C"/>
    <property type="match status" value="1"/>
</dbReference>
<proteinExistence type="predicted"/>
<dbReference type="RefSeq" id="WP_394836277.1">
    <property type="nucleotide sequence ID" value="NZ_CP089929.1"/>
</dbReference>
<feature type="region of interest" description="Disordered" evidence="1">
    <location>
        <begin position="180"/>
        <end position="215"/>
    </location>
</feature>
<dbReference type="Pfam" id="PF23871">
    <property type="entry name" value="DUF7226"/>
    <property type="match status" value="1"/>
</dbReference>
<accession>A0ABZ2L776</accession>
<organism evidence="4 5">
    <name type="scientific">Pendulispora rubella</name>
    <dbReference type="NCBI Taxonomy" id="2741070"/>
    <lineage>
        <taxon>Bacteria</taxon>
        <taxon>Pseudomonadati</taxon>
        <taxon>Myxococcota</taxon>
        <taxon>Myxococcia</taxon>
        <taxon>Myxococcales</taxon>
        <taxon>Sorangiineae</taxon>
        <taxon>Pendulisporaceae</taxon>
        <taxon>Pendulispora</taxon>
    </lineage>
</organism>
<gene>
    <name evidence="4" type="ORF">LVJ94_05165</name>
</gene>
<evidence type="ECO:0000259" key="2">
    <source>
        <dbReference type="Pfam" id="PF03235"/>
    </source>
</evidence>
<sequence length="804" mass="89955">MKYKVQNNGTMTLWASIRKDSRIPMQSRDIPQTNRFERIRTVLQSIHDGAKESLRVDEKTGIGMRHASYALNTARILGWLEEDSHEYALTESGRSFLATETGSDVERSTLRAAVLASRVVRELTPNLLDEQHAPSIEGVALAIRRNTPNMSESTAYRRAQTLLSWRQQILQENAPGAARNYAEATSPPTAALAEGNATRRRKGARSPMAPAQTERETPPFAMKPRQMKVKELAELKRDGKLFLPDLQRGFVWNNERVKALHDSLYRGYPIGALLLWKPTWQGDDEASPFSTRSWDLCPANDEGKGEPETLTPVRPGAVFVLDGQQRLTSLFRVIFKNRARGKKSKDPDLRTALSPKREWVEQPFHIASKQLHRQLNDGLVVPAEVLFAGIRKEGSESAAIKQAIEEWVKPGSDEYDKANDRANAIRDAILNAEILAYEIDADVDDDNVVEVFARLNQQGVRLRPSDLAAARLTGSMSMFRARARESLSERDFQDFGGGEDADELVRTGGQVDTDLLVRTALFLGTGVLRYRDIEKRRRVGGDGGPYANVEGSWESAVDGLRQIVRVLRRAGVPSGSWLPYRYALLVPAVAAARGRLHDEDWWLGWILTASLWGHYSSSAETMVQSDAKLAADGDYKGLLNSILINAKRADSVLPDESDFTQNIVRQSGVQLALLVNLYREDRVSFPSGARFRNNLPSGSEPVQVHHIFARAYLDDDGDTTIAPDRIGNLTPLLRKDNEHLKDAPAADYLADIVRKGNLDQLQHHDIPEDENLWPGEHYEAFCEEREKRLAKTVTGLLKKLLKLG</sequence>
<evidence type="ECO:0000256" key="1">
    <source>
        <dbReference type="SAM" id="MobiDB-lite"/>
    </source>
</evidence>
<evidence type="ECO:0000313" key="4">
    <source>
        <dbReference type="EMBL" id="WXB06632.1"/>
    </source>
</evidence>
<reference evidence="4" key="1">
    <citation type="submission" date="2021-12" db="EMBL/GenBank/DDBJ databases">
        <title>Discovery of the Pendulisporaceae a myxobacterial family with distinct sporulation behavior and unique specialized metabolism.</title>
        <authorList>
            <person name="Garcia R."/>
            <person name="Popoff A."/>
            <person name="Bader C.D."/>
            <person name="Loehr J."/>
            <person name="Walesch S."/>
            <person name="Walt C."/>
            <person name="Boldt J."/>
            <person name="Bunk B."/>
            <person name="Haeckl F.J.F.P.J."/>
            <person name="Gunesch A.P."/>
            <person name="Birkelbach J."/>
            <person name="Nuebel U."/>
            <person name="Pietschmann T."/>
            <person name="Bach T."/>
            <person name="Mueller R."/>
        </authorList>
    </citation>
    <scope>NUCLEOTIDE SEQUENCE</scope>
    <source>
        <strain evidence="4">MSr11367</strain>
    </source>
</reference>
<evidence type="ECO:0000313" key="5">
    <source>
        <dbReference type="Proteomes" id="UP001374803"/>
    </source>
</evidence>
<feature type="domain" description="DUF7226" evidence="3">
    <location>
        <begin position="42"/>
        <end position="171"/>
    </location>
</feature>
<evidence type="ECO:0000259" key="3">
    <source>
        <dbReference type="Pfam" id="PF23871"/>
    </source>
</evidence>
<dbReference type="InterPro" id="IPR055650">
    <property type="entry name" value="DUF7226"/>
</dbReference>
<feature type="domain" description="GmrSD restriction endonucleases N-terminal" evidence="2">
    <location>
        <begin position="231"/>
        <end position="472"/>
    </location>
</feature>
<keyword evidence="5" id="KW-1185">Reference proteome</keyword>
<protein>
    <submittedName>
        <fullName evidence="4">DUF262 domain-containing protein</fullName>
    </submittedName>
</protein>